<gene>
    <name evidence="12" type="ORF">FNK824_LOCUS5285</name>
    <name evidence="13" type="ORF">JBS370_LOCUS6459</name>
    <name evidence="9" type="ORF">JXQ802_LOCUS16853</name>
    <name evidence="10" type="ORF">JXQ802_LOCUS16926</name>
    <name evidence="11" type="ORF">OTI717_LOCUS6094</name>
    <name evidence="6" type="ORF">PYM288_LOCUS4734</name>
    <name evidence="7" type="ORF">RFH988_LOCUS8905</name>
    <name evidence="8" type="ORF">ZHD862_LOCUS7894</name>
</gene>
<feature type="transmembrane region" description="Helical" evidence="5">
    <location>
        <begin position="29"/>
        <end position="52"/>
    </location>
</feature>
<dbReference type="Proteomes" id="UP000663836">
    <property type="component" value="Unassembled WGS sequence"/>
</dbReference>
<keyword evidence="4 5" id="KW-0472">Membrane</keyword>
<keyword evidence="3 5" id="KW-1133">Transmembrane helix</keyword>
<dbReference type="OrthoDB" id="10002163at2759"/>
<dbReference type="Proteomes" id="UP000663864">
    <property type="component" value="Unassembled WGS sequence"/>
</dbReference>
<evidence type="ECO:0000256" key="3">
    <source>
        <dbReference type="ARBA" id="ARBA00022989"/>
    </source>
</evidence>
<dbReference type="Proteomes" id="UP000663874">
    <property type="component" value="Unassembled WGS sequence"/>
</dbReference>
<dbReference type="EMBL" id="CAJOAX010000417">
    <property type="protein sequence ID" value="CAF3586715.1"/>
    <property type="molecule type" value="Genomic_DNA"/>
</dbReference>
<dbReference type="AlphaFoldDB" id="A0A814KT25"/>
<reference evidence="10" key="1">
    <citation type="submission" date="2021-02" db="EMBL/GenBank/DDBJ databases">
        <authorList>
            <person name="Nowell W R."/>
        </authorList>
    </citation>
    <scope>NUCLEOTIDE SEQUENCE</scope>
</reference>
<evidence type="ECO:0000256" key="2">
    <source>
        <dbReference type="ARBA" id="ARBA00022692"/>
    </source>
</evidence>
<dbReference type="GO" id="GO:0012505">
    <property type="term" value="C:endomembrane system"/>
    <property type="evidence" value="ECO:0007669"/>
    <property type="project" value="UniProtKB-SubCell"/>
</dbReference>
<dbReference type="EMBL" id="CAJNOO010000308">
    <property type="protein sequence ID" value="CAF0899386.1"/>
    <property type="molecule type" value="Genomic_DNA"/>
</dbReference>
<feature type="transmembrane region" description="Helical" evidence="5">
    <location>
        <begin position="173"/>
        <end position="197"/>
    </location>
</feature>
<feature type="transmembrane region" description="Helical" evidence="5">
    <location>
        <begin position="224"/>
        <end position="249"/>
    </location>
</feature>
<dbReference type="EMBL" id="CAJOBE010000416">
    <property type="protein sequence ID" value="CAF3638025.1"/>
    <property type="molecule type" value="Genomic_DNA"/>
</dbReference>
<evidence type="ECO:0000313" key="10">
    <source>
        <dbReference type="EMBL" id="CAF1056281.1"/>
    </source>
</evidence>
<evidence type="ECO:0000313" key="6">
    <source>
        <dbReference type="EMBL" id="CAF0803497.1"/>
    </source>
</evidence>
<dbReference type="EMBL" id="CAJNOL010000419">
    <property type="protein sequence ID" value="CAF1056281.1"/>
    <property type="molecule type" value="Genomic_DNA"/>
</dbReference>
<accession>A0A814KT25</accession>
<dbReference type="Proteomes" id="UP000663882">
    <property type="component" value="Unassembled WGS sequence"/>
</dbReference>
<dbReference type="GO" id="GO:0005765">
    <property type="term" value="C:lysosomal membrane"/>
    <property type="evidence" value="ECO:0007669"/>
    <property type="project" value="TreeGrafter"/>
</dbReference>
<sequence>MVITTINMENDVRRQYNRRVLFCVRIRGAALLIGLWDLFIHVAVLCALILMFRQPPRMMNDVISSTNDQYPNPRETSVIEPYSKHSSKMMMHNKNFLSSNVLLNRILEKRNVSHLPMGLNTRNFYSSLDFMTIKWVASLNRQDKCLVFFVVFSATILILAHIFGILASRPSYIVPYFLIKVFNVIVSILSMLGFYAYMSDIKVWLRMQPEFLFKKNLLELDAQTLQLVVFAFLLFVILAKLYIAAIIWYCYGYITALTMARTIGTITTHTDDSSQAIIGEMYCPPKYEEAIKSDYQNEDADSPPPYTPLLHSSM</sequence>
<dbReference type="Proteomes" id="UP000663823">
    <property type="component" value="Unassembled WGS sequence"/>
</dbReference>
<proteinExistence type="predicted"/>
<evidence type="ECO:0000313" key="8">
    <source>
        <dbReference type="EMBL" id="CAF0911072.1"/>
    </source>
</evidence>
<evidence type="ECO:0000313" key="13">
    <source>
        <dbReference type="EMBL" id="CAF3652943.1"/>
    </source>
</evidence>
<dbReference type="EMBL" id="CAJNOL010000416">
    <property type="protein sequence ID" value="CAF1054802.1"/>
    <property type="molecule type" value="Genomic_DNA"/>
</dbReference>
<protein>
    <recommendedName>
        <fullName evidence="15">Lysosomal-associated transmembrane protein 4A</fullName>
    </recommendedName>
</protein>
<dbReference type="Proteomes" id="UP000663854">
    <property type="component" value="Unassembled WGS sequence"/>
</dbReference>
<evidence type="ECO:0000313" key="14">
    <source>
        <dbReference type="Proteomes" id="UP000663870"/>
    </source>
</evidence>
<dbReference type="EMBL" id="CAJNOT010000247">
    <property type="protein sequence ID" value="CAF0911072.1"/>
    <property type="molecule type" value="Genomic_DNA"/>
</dbReference>
<name>A0A814KT25_9BILA</name>
<dbReference type="Proteomes" id="UP000663870">
    <property type="component" value="Unassembled WGS sequence"/>
</dbReference>
<comment type="subcellular location">
    <subcellularLocation>
        <location evidence="1">Endomembrane system</location>
        <topology evidence="1">Multi-pass membrane protein</topology>
    </subcellularLocation>
</comment>
<dbReference type="PANTHER" id="PTHR12479:SF10">
    <property type="entry name" value="LYSOSOMAL-ASSOCIATED TRANSMEMBRANE PROTEIN"/>
    <property type="match status" value="1"/>
</dbReference>
<dbReference type="EMBL" id="CAJOBD010000357">
    <property type="protein sequence ID" value="CAF3652943.1"/>
    <property type="molecule type" value="Genomic_DNA"/>
</dbReference>
<dbReference type="InterPro" id="IPR051115">
    <property type="entry name" value="LAPTM_transporter"/>
</dbReference>
<evidence type="ECO:0000313" key="12">
    <source>
        <dbReference type="EMBL" id="CAF3638025.1"/>
    </source>
</evidence>
<dbReference type="PANTHER" id="PTHR12479">
    <property type="entry name" value="LYSOSOMAL-ASSOCIATED TRANSMEMBRANE PROTEIN"/>
    <property type="match status" value="1"/>
</dbReference>
<keyword evidence="2 5" id="KW-0812">Transmembrane</keyword>
<evidence type="ECO:0008006" key="15">
    <source>
        <dbReference type="Google" id="ProtNLM"/>
    </source>
</evidence>
<keyword evidence="14" id="KW-1185">Reference proteome</keyword>
<feature type="transmembrane region" description="Helical" evidence="5">
    <location>
        <begin position="145"/>
        <end position="167"/>
    </location>
</feature>
<evidence type="ECO:0000256" key="5">
    <source>
        <dbReference type="SAM" id="Phobius"/>
    </source>
</evidence>
<organism evidence="10 14">
    <name type="scientific">Rotaria sordida</name>
    <dbReference type="NCBI Taxonomy" id="392033"/>
    <lineage>
        <taxon>Eukaryota</taxon>
        <taxon>Metazoa</taxon>
        <taxon>Spiralia</taxon>
        <taxon>Gnathifera</taxon>
        <taxon>Rotifera</taxon>
        <taxon>Eurotatoria</taxon>
        <taxon>Bdelloidea</taxon>
        <taxon>Philodinida</taxon>
        <taxon>Philodinidae</taxon>
        <taxon>Rotaria</taxon>
    </lineage>
</organism>
<evidence type="ECO:0000256" key="4">
    <source>
        <dbReference type="ARBA" id="ARBA00023136"/>
    </source>
</evidence>
<dbReference type="EMBL" id="CAJNOH010000044">
    <property type="protein sequence ID" value="CAF0803497.1"/>
    <property type="molecule type" value="Genomic_DNA"/>
</dbReference>
<evidence type="ECO:0000256" key="1">
    <source>
        <dbReference type="ARBA" id="ARBA00004127"/>
    </source>
</evidence>
<evidence type="ECO:0000313" key="9">
    <source>
        <dbReference type="EMBL" id="CAF1054802.1"/>
    </source>
</evidence>
<comment type="caution">
    <text evidence="10">The sequence shown here is derived from an EMBL/GenBank/DDBJ whole genome shotgun (WGS) entry which is preliminary data.</text>
</comment>
<evidence type="ECO:0000313" key="11">
    <source>
        <dbReference type="EMBL" id="CAF3586715.1"/>
    </source>
</evidence>
<evidence type="ECO:0000313" key="7">
    <source>
        <dbReference type="EMBL" id="CAF0899386.1"/>
    </source>
</evidence>